<accession>A0A2D0R7L6</accession>
<dbReference type="InterPro" id="IPR006574">
    <property type="entry name" value="PRY"/>
</dbReference>
<sequence length="493" mass="56272">MEKETDMSSDLSSTAPSDVECDVCTGRKRKAEQSCLHCLSSYCENHLDIHNTLHANAKRHKLVLAMGRLNECVCPEHDKLMEVFCRTDQQCICHLCITNKHRAHDIVSIDYEVAEMKFKLGTTQREITDRIKTRESEIQELKQAVEAFKTSARQAVEENDKSFTELIHWIEMRQCEVKEMILTQEEAAMKKAKELLEQLPSDISELKRRDFELQRLERLSQADNGVHFLKGILSTTALSSSSSSPVLFVHPYSSFHLTTEAVSDLIKKMTHLCNLCFSNISEHVKTAEILASPGLKMRNDLLQHASKLTLNPDTAHVSLRLSKENREVTAMHLAQDYTDHPDRFDSRAQILCNEGLQGTPQYWEVEYGGSNWVCMAVSYIGIFRKGKRGPLFGRNPCSWGLRCYYTSFEFWHNNTHISVKHNKRCSRIGVYLDHGKGIMEFYNVSDDMSLIHKAQAKFTEPVYAGFGLAGKGTHIKLCDLEEAMSEKKNVFLL</sequence>
<evidence type="ECO:0000256" key="3">
    <source>
        <dbReference type="ARBA" id="ARBA00022833"/>
    </source>
</evidence>
<dbReference type="Pfam" id="PF13765">
    <property type="entry name" value="PRY"/>
    <property type="match status" value="1"/>
</dbReference>
<dbReference type="InterPro" id="IPR058030">
    <property type="entry name" value="TRIM8/14/16/25/29/45/65_CC"/>
</dbReference>
<dbReference type="SMART" id="SM00589">
    <property type="entry name" value="PRY"/>
    <property type="match status" value="1"/>
</dbReference>
<dbReference type="SMART" id="SM00449">
    <property type="entry name" value="SPRY"/>
    <property type="match status" value="1"/>
</dbReference>
<dbReference type="OMA" id="WHNNTHI"/>
<feature type="domain" description="B30.2/SPRY" evidence="7">
    <location>
        <begin position="288"/>
        <end position="484"/>
    </location>
</feature>
<dbReference type="Pfam" id="PF00622">
    <property type="entry name" value="SPRY"/>
    <property type="match status" value="1"/>
</dbReference>
<proteinExistence type="predicted"/>
<dbReference type="SMART" id="SM00336">
    <property type="entry name" value="BBOX"/>
    <property type="match status" value="1"/>
</dbReference>
<protein>
    <submittedName>
        <fullName evidence="9">Tripartite motif-containing protein 16</fullName>
    </submittedName>
</protein>
<dbReference type="RefSeq" id="XP_017326583.1">
    <property type="nucleotide sequence ID" value="XM_017471094.3"/>
</dbReference>
<keyword evidence="2 4" id="KW-0863">Zinc-finger</keyword>
<dbReference type="Pfam" id="PF00643">
    <property type="entry name" value="zf-B_box"/>
    <property type="match status" value="1"/>
</dbReference>
<dbReference type="InterPro" id="IPR043136">
    <property type="entry name" value="B30.2/SPRY_sf"/>
</dbReference>
<name>A0A2D0R7L6_ICTPU</name>
<dbReference type="OrthoDB" id="6270329at2759"/>
<evidence type="ECO:0000256" key="1">
    <source>
        <dbReference type="ARBA" id="ARBA00022723"/>
    </source>
</evidence>
<dbReference type="InterPro" id="IPR013320">
    <property type="entry name" value="ConA-like_dom_sf"/>
</dbReference>
<dbReference type="GeneID" id="108267123"/>
<evidence type="ECO:0000256" key="4">
    <source>
        <dbReference type="PROSITE-ProRule" id="PRU00024"/>
    </source>
</evidence>
<evidence type="ECO:0000313" key="9">
    <source>
        <dbReference type="RefSeq" id="XP_017326583.1"/>
    </source>
</evidence>
<keyword evidence="3" id="KW-0862">Zinc</keyword>
<reference evidence="9" key="2">
    <citation type="submission" date="2025-08" db="UniProtKB">
        <authorList>
            <consortium name="RefSeq"/>
        </authorList>
    </citation>
    <scope>IDENTIFICATION</scope>
    <source>
        <tissue evidence="9">Blood</tissue>
    </source>
</reference>
<feature type="coiled-coil region" evidence="5">
    <location>
        <begin position="124"/>
        <end position="158"/>
    </location>
</feature>
<keyword evidence="1" id="KW-0479">Metal-binding</keyword>
<keyword evidence="5" id="KW-0175">Coiled coil</keyword>
<dbReference type="InterPro" id="IPR003879">
    <property type="entry name" value="Butyrophylin_SPRY"/>
</dbReference>
<evidence type="ECO:0000259" key="6">
    <source>
        <dbReference type="PROSITE" id="PS50119"/>
    </source>
</evidence>
<dbReference type="Gene3D" id="2.60.120.920">
    <property type="match status" value="1"/>
</dbReference>
<dbReference type="InterPro" id="IPR003877">
    <property type="entry name" value="SPRY_dom"/>
</dbReference>
<dbReference type="GO" id="GO:0008270">
    <property type="term" value="F:zinc ion binding"/>
    <property type="evidence" value="ECO:0007669"/>
    <property type="project" value="UniProtKB-KW"/>
</dbReference>
<gene>
    <name evidence="9" type="primary">LOC108267123</name>
</gene>
<dbReference type="PANTHER" id="PTHR25465:SF5">
    <property type="entry name" value="E3 UBIQUITIN_ISG15 LIGASE TRIM25-RELATED"/>
    <property type="match status" value="1"/>
</dbReference>
<feature type="domain" description="B box-type" evidence="6">
    <location>
        <begin position="69"/>
        <end position="109"/>
    </location>
</feature>
<dbReference type="SUPFAM" id="SSF49899">
    <property type="entry name" value="Concanavalin A-like lectins/glucanases"/>
    <property type="match status" value="1"/>
</dbReference>
<reference evidence="8" key="1">
    <citation type="journal article" date="2016" name="Nat. Commun.">
        <title>The channel catfish genome sequence provides insights into the evolution of scale formation in teleosts.</title>
        <authorList>
            <person name="Liu Z."/>
            <person name="Liu S."/>
            <person name="Yao J."/>
            <person name="Bao L."/>
            <person name="Zhang J."/>
            <person name="Li Y."/>
            <person name="Jiang C."/>
            <person name="Sun L."/>
            <person name="Wang R."/>
            <person name="Zhang Y."/>
            <person name="Zhou T."/>
            <person name="Zeng Q."/>
            <person name="Fu Q."/>
            <person name="Gao S."/>
            <person name="Li N."/>
            <person name="Koren S."/>
            <person name="Jiang Y."/>
            <person name="Zimin A."/>
            <person name="Xu P."/>
            <person name="Phillippy A.M."/>
            <person name="Geng X."/>
            <person name="Song L."/>
            <person name="Sun F."/>
            <person name="Li C."/>
            <person name="Wang X."/>
            <person name="Chen A."/>
            <person name="Jin Y."/>
            <person name="Yuan Z."/>
            <person name="Yang Y."/>
            <person name="Tan S."/>
            <person name="Peatman E."/>
            <person name="Lu J."/>
            <person name="Qin Z."/>
            <person name="Dunham R."/>
            <person name="Li Z."/>
            <person name="Sonstegard T."/>
            <person name="Feng J."/>
            <person name="Danzmann R.G."/>
            <person name="Schroeder S."/>
            <person name="Scheffler B."/>
            <person name="Duke M.V."/>
            <person name="Ballard L."/>
            <person name="Kucuktas H."/>
            <person name="Kaltenboeck L."/>
            <person name="Liu H."/>
            <person name="Armbruster J."/>
            <person name="Xie Y."/>
            <person name="Kirby M.L."/>
            <person name="Tian Y."/>
            <person name="Flanagan M.E."/>
            <person name="Mu W."/>
            <person name="Waldbieser G.C."/>
        </authorList>
    </citation>
    <scope>NUCLEOTIDE SEQUENCE [LARGE SCALE GENOMIC DNA]</scope>
    <source>
        <strain evidence="8">SDA103</strain>
    </source>
</reference>
<dbReference type="Gene3D" id="3.30.160.60">
    <property type="entry name" value="Classic Zinc Finger"/>
    <property type="match status" value="1"/>
</dbReference>
<dbReference type="PRINTS" id="PR01407">
    <property type="entry name" value="BUTYPHLNCDUF"/>
</dbReference>
<dbReference type="GO" id="GO:0005737">
    <property type="term" value="C:cytoplasm"/>
    <property type="evidence" value="ECO:0007669"/>
    <property type="project" value="UniProtKB-ARBA"/>
</dbReference>
<dbReference type="Proteomes" id="UP000221080">
    <property type="component" value="Chromosome 7"/>
</dbReference>
<evidence type="ECO:0000313" key="8">
    <source>
        <dbReference type="Proteomes" id="UP000221080"/>
    </source>
</evidence>
<dbReference type="Gene3D" id="4.10.830.40">
    <property type="match status" value="1"/>
</dbReference>
<dbReference type="InterPro" id="IPR000315">
    <property type="entry name" value="Znf_B-box"/>
</dbReference>
<dbReference type="SUPFAM" id="SSF57845">
    <property type="entry name" value="B-box zinc-binding domain"/>
    <property type="match status" value="1"/>
</dbReference>
<organism evidence="8 9">
    <name type="scientific">Ictalurus punctatus</name>
    <name type="common">Channel catfish</name>
    <name type="synonym">Silurus punctatus</name>
    <dbReference type="NCBI Taxonomy" id="7998"/>
    <lineage>
        <taxon>Eukaryota</taxon>
        <taxon>Metazoa</taxon>
        <taxon>Chordata</taxon>
        <taxon>Craniata</taxon>
        <taxon>Vertebrata</taxon>
        <taxon>Euteleostomi</taxon>
        <taxon>Actinopterygii</taxon>
        <taxon>Neopterygii</taxon>
        <taxon>Teleostei</taxon>
        <taxon>Ostariophysi</taxon>
        <taxon>Siluriformes</taxon>
        <taxon>Ictaluridae</taxon>
        <taxon>Ictalurus</taxon>
    </lineage>
</organism>
<dbReference type="PROSITE" id="PS50188">
    <property type="entry name" value="B302_SPRY"/>
    <property type="match status" value="1"/>
</dbReference>
<keyword evidence="8" id="KW-1185">Reference proteome</keyword>
<dbReference type="PANTHER" id="PTHR25465">
    <property type="entry name" value="B-BOX DOMAIN CONTAINING"/>
    <property type="match status" value="1"/>
</dbReference>
<dbReference type="PROSITE" id="PS50119">
    <property type="entry name" value="ZF_BBOX"/>
    <property type="match status" value="1"/>
</dbReference>
<evidence type="ECO:0000256" key="2">
    <source>
        <dbReference type="ARBA" id="ARBA00022771"/>
    </source>
</evidence>
<evidence type="ECO:0000256" key="5">
    <source>
        <dbReference type="SAM" id="Coils"/>
    </source>
</evidence>
<dbReference type="InterPro" id="IPR001870">
    <property type="entry name" value="B30.2/SPRY"/>
</dbReference>
<dbReference type="KEGG" id="ipu:108267123"/>
<dbReference type="Pfam" id="PF25600">
    <property type="entry name" value="TRIM_CC"/>
    <property type="match status" value="1"/>
</dbReference>
<dbReference type="InterPro" id="IPR051051">
    <property type="entry name" value="E3_ubiq-ligase_TRIM/RNF"/>
</dbReference>
<dbReference type="CDD" id="cd19769">
    <property type="entry name" value="Bbox2_TRIM16-like"/>
    <property type="match status" value="1"/>
</dbReference>
<dbReference type="AlphaFoldDB" id="A0A2D0R7L6"/>
<evidence type="ECO:0000259" key="7">
    <source>
        <dbReference type="PROSITE" id="PS50188"/>
    </source>
</evidence>